<sequence length="364" mass="39953">MSHNILITGASGYLGGTLLASWKKANLPPYGRLYALVRSEEQADKVQKLYGAEPLIANVNDHEAITQTIIDKEITIVYYLIDAYSAEYQPAFIKALGEVKKRTGKDVHFLHTTGAKQFSRHAGVSVDQVLLDTDPRLYDIQKGARSDRTFVAESANTNATIIDTAEAHNVRSYIFAPCLVYGQGEGFGNQTSIQDVDIVRAALKLRRVYKVDTDDPVCTSRVIWPVCHVADTADLYLHILQKVLSGEEVGHGKNGFFLAASGSVPWNKVYAAMAKALAKRGLIEDEDVVQADDEVLAKMGEALGVAPDEVQVLLGGRCMFTAQHGRDIGWEPKYPPHHILDVADDEVELIIKGLVGGNKRPDIR</sequence>
<protein>
    <recommendedName>
        <fullName evidence="3">NAD-dependent epimerase/dehydratase domain-containing protein</fullName>
    </recommendedName>
</protein>
<evidence type="ECO:0000313" key="1">
    <source>
        <dbReference type="EMBL" id="OJJ68893.1"/>
    </source>
</evidence>
<dbReference type="PANTHER" id="PTHR48079:SF6">
    <property type="entry name" value="NAD(P)-BINDING DOMAIN-CONTAINING PROTEIN-RELATED"/>
    <property type="match status" value="1"/>
</dbReference>
<dbReference type="RefSeq" id="XP_067476142.1">
    <property type="nucleotide sequence ID" value="XM_067628597.1"/>
</dbReference>
<dbReference type="SUPFAM" id="SSF51735">
    <property type="entry name" value="NAD(P)-binding Rossmann-fold domains"/>
    <property type="match status" value="1"/>
</dbReference>
<dbReference type="OrthoDB" id="10262413at2759"/>
<accession>A0A1L9UBG8</accession>
<dbReference type="InterPro" id="IPR051783">
    <property type="entry name" value="NAD(P)-dependent_oxidoreduct"/>
</dbReference>
<name>A0A1L9UBG8_ASPBC</name>
<dbReference type="GeneID" id="93581085"/>
<dbReference type="GO" id="GO:0005737">
    <property type="term" value="C:cytoplasm"/>
    <property type="evidence" value="ECO:0007669"/>
    <property type="project" value="TreeGrafter"/>
</dbReference>
<evidence type="ECO:0008006" key="3">
    <source>
        <dbReference type="Google" id="ProtNLM"/>
    </source>
</evidence>
<organism evidence="1 2">
    <name type="scientific">Aspergillus brasiliensis (strain CBS 101740 / IMI 381727 / IBT 21946)</name>
    <dbReference type="NCBI Taxonomy" id="767769"/>
    <lineage>
        <taxon>Eukaryota</taxon>
        <taxon>Fungi</taxon>
        <taxon>Dikarya</taxon>
        <taxon>Ascomycota</taxon>
        <taxon>Pezizomycotina</taxon>
        <taxon>Eurotiomycetes</taxon>
        <taxon>Eurotiomycetidae</taxon>
        <taxon>Eurotiales</taxon>
        <taxon>Aspergillaceae</taxon>
        <taxon>Aspergillus</taxon>
        <taxon>Aspergillus subgen. Circumdati</taxon>
    </lineage>
</organism>
<dbReference type="EMBL" id="KV878689">
    <property type="protein sequence ID" value="OJJ68893.1"/>
    <property type="molecule type" value="Genomic_DNA"/>
</dbReference>
<gene>
    <name evidence="1" type="ORF">ASPBRDRAFT_658095</name>
</gene>
<dbReference type="InterPro" id="IPR036291">
    <property type="entry name" value="NAD(P)-bd_dom_sf"/>
</dbReference>
<dbReference type="Gene3D" id="3.40.50.720">
    <property type="entry name" value="NAD(P)-binding Rossmann-like Domain"/>
    <property type="match status" value="1"/>
</dbReference>
<evidence type="ECO:0000313" key="2">
    <source>
        <dbReference type="Proteomes" id="UP000184499"/>
    </source>
</evidence>
<reference evidence="2" key="1">
    <citation type="journal article" date="2017" name="Genome Biol.">
        <title>Comparative genomics reveals high biological diversity and specific adaptations in the industrially and medically important fungal genus Aspergillus.</title>
        <authorList>
            <person name="de Vries R.P."/>
            <person name="Riley R."/>
            <person name="Wiebenga A."/>
            <person name="Aguilar-Osorio G."/>
            <person name="Amillis S."/>
            <person name="Uchima C.A."/>
            <person name="Anderluh G."/>
            <person name="Asadollahi M."/>
            <person name="Askin M."/>
            <person name="Barry K."/>
            <person name="Battaglia E."/>
            <person name="Bayram O."/>
            <person name="Benocci T."/>
            <person name="Braus-Stromeyer S.A."/>
            <person name="Caldana C."/>
            <person name="Canovas D."/>
            <person name="Cerqueira G.C."/>
            <person name="Chen F."/>
            <person name="Chen W."/>
            <person name="Choi C."/>
            <person name="Clum A."/>
            <person name="Dos Santos R.A."/>
            <person name="Damasio A.R."/>
            <person name="Diallinas G."/>
            <person name="Emri T."/>
            <person name="Fekete E."/>
            <person name="Flipphi M."/>
            <person name="Freyberg S."/>
            <person name="Gallo A."/>
            <person name="Gournas C."/>
            <person name="Habgood R."/>
            <person name="Hainaut M."/>
            <person name="Harispe M.L."/>
            <person name="Henrissat B."/>
            <person name="Hilden K.S."/>
            <person name="Hope R."/>
            <person name="Hossain A."/>
            <person name="Karabika E."/>
            <person name="Karaffa L."/>
            <person name="Karanyi Z."/>
            <person name="Krasevec N."/>
            <person name="Kuo A."/>
            <person name="Kusch H."/>
            <person name="LaButti K."/>
            <person name="Lagendijk E.L."/>
            <person name="Lapidus A."/>
            <person name="Levasseur A."/>
            <person name="Lindquist E."/>
            <person name="Lipzen A."/>
            <person name="Logrieco A.F."/>
            <person name="MacCabe A."/>
            <person name="Maekelae M.R."/>
            <person name="Malavazi I."/>
            <person name="Melin P."/>
            <person name="Meyer V."/>
            <person name="Mielnichuk N."/>
            <person name="Miskei M."/>
            <person name="Molnar A.P."/>
            <person name="Mule G."/>
            <person name="Ngan C.Y."/>
            <person name="Orejas M."/>
            <person name="Orosz E."/>
            <person name="Ouedraogo J.P."/>
            <person name="Overkamp K.M."/>
            <person name="Park H.-S."/>
            <person name="Perrone G."/>
            <person name="Piumi F."/>
            <person name="Punt P.J."/>
            <person name="Ram A.F."/>
            <person name="Ramon A."/>
            <person name="Rauscher S."/>
            <person name="Record E."/>
            <person name="Riano-Pachon D.M."/>
            <person name="Robert V."/>
            <person name="Roehrig J."/>
            <person name="Ruller R."/>
            <person name="Salamov A."/>
            <person name="Salih N.S."/>
            <person name="Samson R.A."/>
            <person name="Sandor E."/>
            <person name="Sanguinetti M."/>
            <person name="Schuetze T."/>
            <person name="Sepcic K."/>
            <person name="Shelest E."/>
            <person name="Sherlock G."/>
            <person name="Sophianopoulou V."/>
            <person name="Squina F.M."/>
            <person name="Sun H."/>
            <person name="Susca A."/>
            <person name="Todd R.B."/>
            <person name="Tsang A."/>
            <person name="Unkles S.E."/>
            <person name="van de Wiele N."/>
            <person name="van Rossen-Uffink D."/>
            <person name="Oliveira J.V."/>
            <person name="Vesth T.C."/>
            <person name="Visser J."/>
            <person name="Yu J.-H."/>
            <person name="Zhou M."/>
            <person name="Andersen M.R."/>
            <person name="Archer D.B."/>
            <person name="Baker S.E."/>
            <person name="Benoit I."/>
            <person name="Brakhage A.A."/>
            <person name="Braus G.H."/>
            <person name="Fischer R."/>
            <person name="Frisvad J.C."/>
            <person name="Goldman G.H."/>
            <person name="Houbraken J."/>
            <person name="Oakley B."/>
            <person name="Pocsi I."/>
            <person name="Scazzocchio C."/>
            <person name="Seiboth B."/>
            <person name="vanKuyk P.A."/>
            <person name="Wortman J."/>
            <person name="Dyer P.S."/>
            <person name="Grigoriev I.V."/>
        </authorList>
    </citation>
    <scope>NUCLEOTIDE SEQUENCE [LARGE SCALE GENOMIC DNA]</scope>
    <source>
        <strain evidence="2">CBS 101740 / IMI 381727 / IBT 21946</strain>
    </source>
</reference>
<dbReference type="VEuPathDB" id="FungiDB:ASPBRDRAFT_658095"/>
<keyword evidence="2" id="KW-1185">Reference proteome</keyword>
<dbReference type="OMA" id="QYPPEHI"/>
<dbReference type="AlphaFoldDB" id="A0A1L9UBG8"/>
<proteinExistence type="predicted"/>
<dbReference type="GO" id="GO:0004029">
    <property type="term" value="F:aldehyde dehydrogenase (NAD+) activity"/>
    <property type="evidence" value="ECO:0007669"/>
    <property type="project" value="TreeGrafter"/>
</dbReference>
<dbReference type="PANTHER" id="PTHR48079">
    <property type="entry name" value="PROTEIN YEEZ"/>
    <property type="match status" value="1"/>
</dbReference>
<dbReference type="Proteomes" id="UP000184499">
    <property type="component" value="Unassembled WGS sequence"/>
</dbReference>
<dbReference type="STRING" id="767769.A0A1L9UBG8"/>